<evidence type="ECO:0000259" key="1">
    <source>
        <dbReference type="Pfam" id="PF14082"/>
    </source>
</evidence>
<dbReference type="Pfam" id="PF14082">
    <property type="entry name" value="SduA_C"/>
    <property type="match status" value="1"/>
</dbReference>
<comment type="caution">
    <text evidence="2">The sequence shown here is derived from an EMBL/GenBank/DDBJ whole genome shotgun (WGS) entry which is preliminary data.</text>
</comment>
<protein>
    <submittedName>
        <fullName evidence="2">DUF4263 domain-containing protein</fullName>
    </submittedName>
</protein>
<proteinExistence type="predicted"/>
<name>A0A3A5JU10_9HYPH</name>
<dbReference type="EMBL" id="QZWZ01000083">
    <property type="protein sequence ID" value="RJT23813.1"/>
    <property type="molecule type" value="Genomic_DNA"/>
</dbReference>
<organism evidence="2 3">
    <name type="scientific">Mesorhizobium waimense</name>
    <dbReference type="NCBI Taxonomy" id="1300307"/>
    <lineage>
        <taxon>Bacteria</taxon>
        <taxon>Pseudomonadati</taxon>
        <taxon>Pseudomonadota</taxon>
        <taxon>Alphaproteobacteria</taxon>
        <taxon>Hyphomicrobiales</taxon>
        <taxon>Phyllobacteriaceae</taxon>
        <taxon>Mesorhizobium</taxon>
    </lineage>
</organism>
<feature type="domain" description="Shedu protein SduA C-terminal" evidence="1">
    <location>
        <begin position="3"/>
        <end position="55"/>
    </location>
</feature>
<keyword evidence="3" id="KW-1185">Reference proteome</keyword>
<sequence length="67" mass="7239">MFANQLTDNIAVLEIKTPGMALLSKKEYRGGVFGPSSELVAAVTQILDQINKLQSDIYQLKADSGPT</sequence>
<dbReference type="OrthoDB" id="784881at2"/>
<dbReference type="Proteomes" id="UP000272706">
    <property type="component" value="Unassembled WGS sequence"/>
</dbReference>
<dbReference type="AlphaFoldDB" id="A0A3A5JU10"/>
<evidence type="ECO:0000313" key="2">
    <source>
        <dbReference type="EMBL" id="RJT23813.1"/>
    </source>
</evidence>
<evidence type="ECO:0000313" key="3">
    <source>
        <dbReference type="Proteomes" id="UP000272706"/>
    </source>
</evidence>
<reference evidence="2 3" key="1">
    <citation type="submission" date="2018-09" db="EMBL/GenBank/DDBJ databases">
        <title>Mesorhizobium carmichaelinearum sp. nov. isolated from Carmichaelinea spp. root nodules in New Zealand.</title>
        <authorList>
            <person name="De Meyer S.E."/>
        </authorList>
    </citation>
    <scope>NUCLEOTIDE SEQUENCE [LARGE SCALE GENOMIC DNA]</scope>
    <source>
        <strain evidence="2 3">ICMP19557</strain>
    </source>
</reference>
<accession>A0A3A5JU10</accession>
<gene>
    <name evidence="2" type="ORF">D3227_38275</name>
</gene>
<dbReference type="InterPro" id="IPR025359">
    <property type="entry name" value="SduA_C"/>
</dbReference>